<keyword evidence="4" id="KW-1185">Reference proteome</keyword>
<dbReference type="InterPro" id="IPR036770">
    <property type="entry name" value="Ankyrin_rpt-contain_sf"/>
</dbReference>
<evidence type="ECO:0008006" key="5">
    <source>
        <dbReference type="Google" id="ProtNLM"/>
    </source>
</evidence>
<dbReference type="Pfam" id="PF12796">
    <property type="entry name" value="Ank_2"/>
    <property type="match status" value="1"/>
</dbReference>
<reference evidence="3 4" key="2">
    <citation type="submission" date="2024-07" db="EMBL/GenBank/DDBJ databases">
        <authorList>
            <person name="Akdeniz Z."/>
        </authorList>
    </citation>
    <scope>NUCLEOTIDE SEQUENCE [LARGE SCALE GENOMIC DNA]</scope>
</reference>
<comment type="caution">
    <text evidence="2">The sequence shown here is derived from an EMBL/GenBank/DDBJ whole genome shotgun (WGS) entry which is preliminary data.</text>
</comment>
<evidence type="ECO:0000313" key="3">
    <source>
        <dbReference type="EMBL" id="CAL6020333.1"/>
    </source>
</evidence>
<evidence type="ECO:0000256" key="1">
    <source>
        <dbReference type="SAM" id="MobiDB-lite"/>
    </source>
</evidence>
<gene>
    <name evidence="3" type="ORF">HINF_LOCUS27379</name>
    <name evidence="2" type="ORF">HINF_LOCUS51235</name>
</gene>
<organism evidence="2">
    <name type="scientific">Hexamita inflata</name>
    <dbReference type="NCBI Taxonomy" id="28002"/>
    <lineage>
        <taxon>Eukaryota</taxon>
        <taxon>Metamonada</taxon>
        <taxon>Diplomonadida</taxon>
        <taxon>Hexamitidae</taxon>
        <taxon>Hexamitinae</taxon>
        <taxon>Hexamita</taxon>
    </lineage>
</organism>
<reference evidence="2" key="1">
    <citation type="submission" date="2023-06" db="EMBL/GenBank/DDBJ databases">
        <authorList>
            <person name="Kurt Z."/>
        </authorList>
    </citation>
    <scope>NUCLEOTIDE SEQUENCE</scope>
</reference>
<name>A0AA86R8Q3_9EUKA</name>
<dbReference type="PANTHER" id="PTHR24120">
    <property type="entry name" value="GH07239P"/>
    <property type="match status" value="1"/>
</dbReference>
<protein>
    <recommendedName>
        <fullName evidence="5">Protein 21.1</fullName>
    </recommendedName>
</protein>
<dbReference type="EMBL" id="CATOUU010000969">
    <property type="protein sequence ID" value="CAI9963590.1"/>
    <property type="molecule type" value="Genomic_DNA"/>
</dbReference>
<dbReference type="PANTHER" id="PTHR24120:SF4">
    <property type="entry name" value="GH07239P"/>
    <property type="match status" value="1"/>
</dbReference>
<dbReference type="EMBL" id="CAXDID020000085">
    <property type="protein sequence ID" value="CAL6020333.1"/>
    <property type="molecule type" value="Genomic_DNA"/>
</dbReference>
<dbReference type="AlphaFoldDB" id="A0AA86R8Q3"/>
<dbReference type="Gene3D" id="1.25.40.20">
    <property type="entry name" value="Ankyrin repeat-containing domain"/>
    <property type="match status" value="1"/>
</dbReference>
<dbReference type="SUPFAM" id="SSF48403">
    <property type="entry name" value="Ankyrin repeat"/>
    <property type="match status" value="1"/>
</dbReference>
<evidence type="ECO:0000313" key="4">
    <source>
        <dbReference type="Proteomes" id="UP001642409"/>
    </source>
</evidence>
<dbReference type="Proteomes" id="UP001642409">
    <property type="component" value="Unassembled WGS sequence"/>
</dbReference>
<feature type="region of interest" description="Disordered" evidence="1">
    <location>
        <begin position="1"/>
        <end position="20"/>
    </location>
</feature>
<proteinExistence type="predicted"/>
<accession>A0AA86R8Q3</accession>
<dbReference type="InterPro" id="IPR002110">
    <property type="entry name" value="Ankyrin_rpt"/>
</dbReference>
<evidence type="ECO:0000313" key="2">
    <source>
        <dbReference type="EMBL" id="CAI9963590.1"/>
    </source>
</evidence>
<sequence length="261" mass="29607">MLSRPPSQQHIFSYQPHSAHTSLPPIARLSNNYIKRKLIDCSPYGQPPPPPVSSFMTEEYEIFTQMRQQNVSKYKQLFKPNNTLGITQLMNDLFVLGPSFTKELLNPGQIYERDVTGKTALHYATLGQVDLSVPIIKLSIMNKLLCQRDKNGLTALMMAAQLGLDQQIVMLHEEAGMQDNMGQTAIMHAIMHKNISSICILMEAEKLVLDRQGRSVIDYLELYKLKEAVENALNKVTLFRAASPMLKKRCNSPQMMIKQDQ</sequence>